<evidence type="ECO:0000256" key="1">
    <source>
        <dbReference type="PROSITE-ProRule" id="PRU00420"/>
    </source>
</evidence>
<dbReference type="PANTHER" id="PTHR40398:SF1">
    <property type="entry name" value="PTS SYSTEM GLUCITOL_SORBITOL-SPECIFIC EIIA COMPONENT"/>
    <property type="match status" value="1"/>
</dbReference>
<name>A0A7V8FRQ5_9BURK</name>
<dbReference type="GO" id="GO:0016301">
    <property type="term" value="F:kinase activity"/>
    <property type="evidence" value="ECO:0007669"/>
    <property type="project" value="TreeGrafter"/>
</dbReference>
<sequence>MIYYSTKVTEIGEEVPSLLDGGVLILYADGAPAALAEVSVQHVVEGEVPPQAPPVGGRVLVGELSARVSAVGDTAWAKVRELGHVVLNFNGAARAERPGEICVEPCDPVLIQRAVQPGSTIRFTD</sequence>
<dbReference type="InterPro" id="IPR036665">
    <property type="entry name" value="PTS_IIA_glucitol/sorbitol_sf"/>
</dbReference>
<organism evidence="2 3">
    <name type="scientific">Paracidovorax wautersii</name>
    <dbReference type="NCBI Taxonomy" id="1177982"/>
    <lineage>
        <taxon>Bacteria</taxon>
        <taxon>Pseudomonadati</taxon>
        <taxon>Pseudomonadota</taxon>
        <taxon>Betaproteobacteria</taxon>
        <taxon>Burkholderiales</taxon>
        <taxon>Comamonadaceae</taxon>
        <taxon>Paracidovorax</taxon>
    </lineage>
</organism>
<proteinExistence type="predicted"/>
<dbReference type="GO" id="GO:0008982">
    <property type="term" value="F:protein-N(PI)-phosphohistidine-sugar phosphotransferase activity"/>
    <property type="evidence" value="ECO:0007669"/>
    <property type="project" value="InterPro"/>
</dbReference>
<dbReference type="PANTHER" id="PTHR40398">
    <property type="entry name" value="PTS SYSTEM GLUCITOL/SORBITOL-SPECIFIC EIIA COMPONENT"/>
    <property type="match status" value="1"/>
</dbReference>
<reference evidence="3" key="1">
    <citation type="journal article" date="2020" name="MBio">
        <title>Horizontal gene transfer to a defensive symbiont with a reduced genome amongst a multipartite beetle microbiome.</title>
        <authorList>
            <person name="Waterworth S.C."/>
            <person name="Florez L.V."/>
            <person name="Rees E.R."/>
            <person name="Hertweck C."/>
            <person name="Kaltenpoth M."/>
            <person name="Kwan J.C."/>
        </authorList>
    </citation>
    <scope>NUCLEOTIDE SEQUENCE [LARGE SCALE GENOMIC DNA]</scope>
</reference>
<gene>
    <name evidence="2" type="primary">srlB</name>
    <name evidence="2" type="ORF">GAK30_00446</name>
</gene>
<comment type="caution">
    <text evidence="2">The sequence shown here is derived from an EMBL/GenBank/DDBJ whole genome shotgun (WGS) entry which is preliminary data.</text>
</comment>
<dbReference type="Gene3D" id="2.40.33.40">
    <property type="entry name" value="Phosphotransferase system, glucitol/sorbitol-specific IIA component"/>
    <property type="match status" value="1"/>
</dbReference>
<dbReference type="PROSITE" id="PS51097">
    <property type="entry name" value="PTS_EIIA_TYPE_5"/>
    <property type="match status" value="1"/>
</dbReference>
<accession>A0A7V8FRQ5</accession>
<evidence type="ECO:0000313" key="2">
    <source>
        <dbReference type="EMBL" id="KAF1023495.1"/>
    </source>
</evidence>
<dbReference type="EMBL" id="WNDQ01000004">
    <property type="protein sequence ID" value="KAF1023495.1"/>
    <property type="molecule type" value="Genomic_DNA"/>
</dbReference>
<evidence type="ECO:0000313" key="3">
    <source>
        <dbReference type="Proteomes" id="UP000461670"/>
    </source>
</evidence>
<dbReference type="AlphaFoldDB" id="A0A7V8FRQ5"/>
<dbReference type="GO" id="GO:0009401">
    <property type="term" value="P:phosphoenolpyruvate-dependent sugar phosphotransferase system"/>
    <property type="evidence" value="ECO:0007669"/>
    <property type="project" value="InterPro"/>
</dbReference>
<protein>
    <submittedName>
        <fullName evidence="2">PTS system glucitol/sorbitol-specific EIIA component</fullName>
    </submittedName>
</protein>
<dbReference type="InterPro" id="IPR004716">
    <property type="entry name" value="PTS_IIA_glucitol/sorbitol-sp"/>
</dbReference>
<dbReference type="GO" id="GO:0005737">
    <property type="term" value="C:cytoplasm"/>
    <property type="evidence" value="ECO:0007669"/>
    <property type="project" value="InterPro"/>
</dbReference>
<dbReference type="Proteomes" id="UP000461670">
    <property type="component" value="Unassembled WGS sequence"/>
</dbReference>
<dbReference type="Pfam" id="PF03829">
    <property type="entry name" value="PTSIIA_gutA"/>
    <property type="match status" value="1"/>
</dbReference>
<feature type="modified residue" description="Phosphohistidine; by HPr" evidence="1">
    <location>
        <position position="42"/>
    </location>
</feature>
<dbReference type="SUPFAM" id="SSF141530">
    <property type="entry name" value="PTSIIA/GutA-like"/>
    <property type="match status" value="1"/>
</dbReference>